<dbReference type="Proteomes" id="UP000827284">
    <property type="component" value="Unassembled WGS sequence"/>
</dbReference>
<evidence type="ECO:0000259" key="2">
    <source>
        <dbReference type="Pfam" id="PF13383"/>
    </source>
</evidence>
<dbReference type="PANTHER" id="PTHR32026">
    <property type="entry name" value="METHYLTRANSFERASE-LIKE PROTEIN 24"/>
    <property type="match status" value="1"/>
</dbReference>
<evidence type="ECO:0000256" key="1">
    <source>
        <dbReference type="SAM" id="Phobius"/>
    </source>
</evidence>
<organism evidence="3 4">
    <name type="scientific">Entomortierella parvispora</name>
    <dbReference type="NCBI Taxonomy" id="205924"/>
    <lineage>
        <taxon>Eukaryota</taxon>
        <taxon>Fungi</taxon>
        <taxon>Fungi incertae sedis</taxon>
        <taxon>Mucoromycota</taxon>
        <taxon>Mortierellomycotina</taxon>
        <taxon>Mortierellomycetes</taxon>
        <taxon>Mortierellales</taxon>
        <taxon>Mortierellaceae</taxon>
        <taxon>Entomortierella</taxon>
    </lineage>
</organism>
<feature type="domain" description="Methyltransferase" evidence="2">
    <location>
        <begin position="94"/>
        <end position="287"/>
    </location>
</feature>
<gene>
    <name evidence="3" type="ORF">EMPS_08031</name>
</gene>
<keyword evidence="1" id="KW-0812">Transmembrane</keyword>
<protein>
    <recommendedName>
        <fullName evidence="2">Methyltransferase domain-containing protein</fullName>
    </recommendedName>
</protein>
<keyword evidence="4" id="KW-1185">Reference proteome</keyword>
<comment type="caution">
    <text evidence="3">The sequence shown here is derived from an EMBL/GenBank/DDBJ whole genome shotgun (WGS) entry which is preliminary data.</text>
</comment>
<dbReference type="PANTHER" id="PTHR32026:SF10">
    <property type="entry name" value="METHYLTRANSFERASE-LIKE PROTEIN 24-RELATED"/>
    <property type="match status" value="1"/>
</dbReference>
<reference evidence="3" key="1">
    <citation type="submission" date="2021-11" db="EMBL/GenBank/DDBJ databases">
        <authorList>
            <person name="Herlambang A."/>
            <person name="Guo Y."/>
            <person name="Takashima Y."/>
            <person name="Nishizawa T."/>
        </authorList>
    </citation>
    <scope>NUCLEOTIDE SEQUENCE</scope>
    <source>
        <strain evidence="3">E1425</strain>
    </source>
</reference>
<keyword evidence="1" id="KW-0472">Membrane</keyword>
<sequence length="315" mass="36562">MVVSSSPLETGRQLLRPRFIVAVAFVLSLSWIMFAHHEESGLPSFRMPTRQTRKTVAESLVLHEKIYQKSVKSRNERLVGFRKGESFNAWDGWMPWWWYFQAAFTCPHEIERIGSYSDGGKWVCGFSKLEEENEGRKCVVYSLGVFGDSSFETEVTARTNCEIWAYDASVSQMAGEAANNPRIHFNKVFIGDQDKVDENGAVWKTLKTIMKENGHEWIDILKMDIETSEYASLDAMMNGFEVLPFSQIQIELHLVDDKNPESFRKFLAWFERLEKFHLRPFWNEFNLVALLAHNLMTVCEFSFINLAGDHYLLRD</sequence>
<proteinExistence type="predicted"/>
<dbReference type="InterPro" id="IPR026913">
    <property type="entry name" value="METTL24"/>
</dbReference>
<dbReference type="OrthoDB" id="10006218at2759"/>
<dbReference type="Pfam" id="PF13383">
    <property type="entry name" value="Methyltransf_22"/>
    <property type="match status" value="1"/>
</dbReference>
<feature type="transmembrane region" description="Helical" evidence="1">
    <location>
        <begin position="20"/>
        <end position="37"/>
    </location>
</feature>
<evidence type="ECO:0000313" key="4">
    <source>
        <dbReference type="Proteomes" id="UP000827284"/>
    </source>
</evidence>
<dbReference type="EMBL" id="BQFW01000011">
    <property type="protein sequence ID" value="GJJ75673.1"/>
    <property type="molecule type" value="Genomic_DNA"/>
</dbReference>
<dbReference type="AlphaFoldDB" id="A0A9P3HFM4"/>
<reference evidence="3" key="2">
    <citation type="journal article" date="2022" name="Microbiol. Resour. Announc.">
        <title>Whole-Genome Sequence of Entomortierella parvispora E1425, a Mucoromycotan Fungus Associated with Burkholderiaceae-Related Endosymbiotic Bacteria.</title>
        <authorList>
            <person name="Herlambang A."/>
            <person name="Guo Y."/>
            <person name="Takashima Y."/>
            <person name="Narisawa K."/>
            <person name="Ohta H."/>
            <person name="Nishizawa T."/>
        </authorList>
    </citation>
    <scope>NUCLEOTIDE SEQUENCE</scope>
    <source>
        <strain evidence="3">E1425</strain>
    </source>
</reference>
<evidence type="ECO:0000313" key="3">
    <source>
        <dbReference type="EMBL" id="GJJ75673.1"/>
    </source>
</evidence>
<keyword evidence="1" id="KW-1133">Transmembrane helix</keyword>
<accession>A0A9P3HFM4</accession>
<dbReference type="InterPro" id="IPR025714">
    <property type="entry name" value="Methyltranfer_dom"/>
</dbReference>
<name>A0A9P3HFM4_9FUNG</name>